<sequence>MKVQSFSDIITNSSSELFVFNDGKSVEEVIKKLNSIYPDWKNEYHIPDYLKNNTDDNINMYTYYSLGCYMEEIETDYLCKLQGIKPYMHICGRNYYGFQFTEKDFNKNNCYALKIAEKIGGKPKKVFSNWNTYNPFSDDYGRQCLEYSPYGIQLFKQKYANYVLLWSIDENPDWEYQKKIMNIAKRYHLG</sequence>
<accession>A0ABZ0Z5S3</accession>
<reference evidence="1 2" key="1">
    <citation type="submission" date="2023-11" db="EMBL/GenBank/DDBJ databases">
        <authorList>
            <person name="Cook R."/>
            <person name="Crisci M."/>
            <person name="Pye H."/>
            <person name="Adriaenssens E."/>
            <person name="Santini J."/>
        </authorList>
    </citation>
    <scope>NUCLEOTIDE SEQUENCE [LARGE SCALE GENOMIC DNA]</scope>
    <source>
        <strain evidence="1">Lak_Megaphage_Sonny</strain>
    </source>
</reference>
<dbReference type="EMBL" id="OR769223">
    <property type="protein sequence ID" value="WQJ53419.1"/>
    <property type="molecule type" value="Genomic_DNA"/>
</dbReference>
<protein>
    <submittedName>
        <fullName evidence="1">Uncharacterized protein</fullName>
    </submittedName>
</protein>
<organism evidence="1 2">
    <name type="scientific">phage Lak_Megaphage_Sonny</name>
    <dbReference type="NCBI Taxonomy" id="3109229"/>
    <lineage>
        <taxon>Viruses</taxon>
        <taxon>Duplodnaviria</taxon>
        <taxon>Heunggongvirae</taxon>
        <taxon>Uroviricota</taxon>
        <taxon>Caudoviricetes</taxon>
        <taxon>Caudoviricetes code 15 clade</taxon>
    </lineage>
</organism>
<proteinExistence type="predicted"/>
<keyword evidence="2" id="KW-1185">Reference proteome</keyword>
<evidence type="ECO:0000313" key="1">
    <source>
        <dbReference type="EMBL" id="WQJ53419.1"/>
    </source>
</evidence>
<evidence type="ECO:0000313" key="2">
    <source>
        <dbReference type="Proteomes" id="UP001358193"/>
    </source>
</evidence>
<dbReference type="Proteomes" id="UP001358193">
    <property type="component" value="Segment"/>
</dbReference>
<name>A0ABZ0Z5S3_9CAUD</name>